<evidence type="ECO:0000313" key="4">
    <source>
        <dbReference type="EMBL" id="KAL3756601.1"/>
    </source>
</evidence>
<feature type="compositionally biased region" description="Low complexity" evidence="1">
    <location>
        <begin position="25"/>
        <end position="34"/>
    </location>
</feature>
<dbReference type="InterPro" id="IPR041667">
    <property type="entry name" value="Cupin_8"/>
</dbReference>
<gene>
    <name evidence="4" type="ORF">ACHAWU_010409</name>
</gene>
<name>A0ABD3LY03_9STRA</name>
<dbReference type="EMBL" id="JALLBG020000301">
    <property type="protein sequence ID" value="KAL3756601.1"/>
    <property type="molecule type" value="Genomic_DNA"/>
</dbReference>
<dbReference type="InterPro" id="IPR050910">
    <property type="entry name" value="JMJD6_ArgDemeth/LysHydrox"/>
</dbReference>
<dbReference type="Gene3D" id="2.60.120.650">
    <property type="entry name" value="Cupin"/>
    <property type="match status" value="1"/>
</dbReference>
<protein>
    <recommendedName>
        <fullName evidence="3">JmjC domain-containing protein</fullName>
    </recommendedName>
</protein>
<dbReference type="PANTHER" id="PTHR12480">
    <property type="entry name" value="ARGININE DEMETHYLASE AND LYSYL-HYDROXYLASE JMJD"/>
    <property type="match status" value="1"/>
</dbReference>
<evidence type="ECO:0000256" key="1">
    <source>
        <dbReference type="SAM" id="MobiDB-lite"/>
    </source>
</evidence>
<feature type="domain" description="JmjC" evidence="3">
    <location>
        <begin position="242"/>
        <end position="385"/>
    </location>
</feature>
<dbReference type="PROSITE" id="PS51184">
    <property type="entry name" value="JMJC"/>
    <property type="match status" value="1"/>
</dbReference>
<proteinExistence type="predicted"/>
<sequence length="385" mass="44245">MASTTSHERAVYLSSRRDATHVRNRSNAINNNANGGSGSRRRKAEPRSNGTIKSKSKSSFLSKEVLSCISVAMIILIVLLMGYTNLYNNESDSQSTSLGLYATWEEAPSSIHEFDHDNDKTVCRLPIITVEEWETGRYWEREVPVIVKNVTDAWPALKHWTKEELLRRYPDVMVGMGRSKDLGQTGPDDAGDALTKTTIRDFVVNHMHDTKTEKYVFDRKLNMPDGLLEDCQPYPMPTRMFAENRNVYKGTDIPDRLMWKDHLALTIGRDLQGLTFHKHNAAWNTVVFGAKRWILYDAERITKNITRLKRMTRDVNNPIQLTTPEWIRTLYHMDERMEEIRNYGHDCVQRAGEMLYVPWGWAHMVINIGDTVAVVSERGLNAMEP</sequence>
<dbReference type="Proteomes" id="UP001530293">
    <property type="component" value="Unassembled WGS sequence"/>
</dbReference>
<keyword evidence="2" id="KW-1133">Transmembrane helix</keyword>
<dbReference type="Pfam" id="PF13621">
    <property type="entry name" value="Cupin_8"/>
    <property type="match status" value="1"/>
</dbReference>
<comment type="caution">
    <text evidence="4">The sequence shown here is derived from an EMBL/GenBank/DDBJ whole genome shotgun (WGS) entry which is preliminary data.</text>
</comment>
<dbReference type="PANTHER" id="PTHR12480:SF35">
    <property type="entry name" value="TRANSCRIPTION FACTOR JUMONJI, JMJC DOMAIN-CONTAINING PROTEIN"/>
    <property type="match status" value="1"/>
</dbReference>
<accession>A0ABD3LY03</accession>
<feature type="region of interest" description="Disordered" evidence="1">
    <location>
        <begin position="1"/>
        <end position="54"/>
    </location>
</feature>
<reference evidence="4 5" key="1">
    <citation type="submission" date="2024-10" db="EMBL/GenBank/DDBJ databases">
        <title>Updated reference genomes for cyclostephanoid diatoms.</title>
        <authorList>
            <person name="Roberts W.R."/>
            <person name="Alverson A.J."/>
        </authorList>
    </citation>
    <scope>NUCLEOTIDE SEQUENCE [LARGE SCALE GENOMIC DNA]</scope>
    <source>
        <strain evidence="4 5">AJA232-27</strain>
    </source>
</reference>
<keyword evidence="2" id="KW-0472">Membrane</keyword>
<evidence type="ECO:0000313" key="5">
    <source>
        <dbReference type="Proteomes" id="UP001530293"/>
    </source>
</evidence>
<dbReference type="SUPFAM" id="SSF51197">
    <property type="entry name" value="Clavaminate synthase-like"/>
    <property type="match status" value="1"/>
</dbReference>
<feature type="transmembrane region" description="Helical" evidence="2">
    <location>
        <begin position="65"/>
        <end position="86"/>
    </location>
</feature>
<feature type="compositionally biased region" description="Basic and acidic residues" evidence="1">
    <location>
        <begin position="1"/>
        <end position="21"/>
    </location>
</feature>
<dbReference type="AlphaFoldDB" id="A0ABD3LY03"/>
<organism evidence="4 5">
    <name type="scientific">Discostella pseudostelligera</name>
    <dbReference type="NCBI Taxonomy" id="259834"/>
    <lineage>
        <taxon>Eukaryota</taxon>
        <taxon>Sar</taxon>
        <taxon>Stramenopiles</taxon>
        <taxon>Ochrophyta</taxon>
        <taxon>Bacillariophyta</taxon>
        <taxon>Coscinodiscophyceae</taxon>
        <taxon>Thalassiosirophycidae</taxon>
        <taxon>Stephanodiscales</taxon>
        <taxon>Stephanodiscaceae</taxon>
        <taxon>Discostella</taxon>
    </lineage>
</organism>
<keyword evidence="2" id="KW-0812">Transmembrane</keyword>
<evidence type="ECO:0000259" key="3">
    <source>
        <dbReference type="PROSITE" id="PS51184"/>
    </source>
</evidence>
<dbReference type="InterPro" id="IPR003347">
    <property type="entry name" value="JmjC_dom"/>
</dbReference>
<keyword evidence="5" id="KW-1185">Reference proteome</keyword>
<evidence type="ECO:0000256" key="2">
    <source>
        <dbReference type="SAM" id="Phobius"/>
    </source>
</evidence>